<dbReference type="Proteomes" id="UP000323454">
    <property type="component" value="Unassembled WGS sequence"/>
</dbReference>
<name>A0A5B2VT59_9PSEU</name>
<organism evidence="2 3">
    <name type="scientific">Solihabitans fulvus</name>
    <dbReference type="NCBI Taxonomy" id="1892852"/>
    <lineage>
        <taxon>Bacteria</taxon>
        <taxon>Bacillati</taxon>
        <taxon>Actinomycetota</taxon>
        <taxon>Actinomycetes</taxon>
        <taxon>Pseudonocardiales</taxon>
        <taxon>Pseudonocardiaceae</taxon>
        <taxon>Solihabitans</taxon>
    </lineage>
</organism>
<dbReference type="OrthoDB" id="2679623at2"/>
<dbReference type="PROSITE" id="PS50943">
    <property type="entry name" value="HTH_CROC1"/>
    <property type="match status" value="1"/>
</dbReference>
<gene>
    <name evidence="2" type="ORF">F0L68_41405</name>
</gene>
<feature type="non-terminal residue" evidence="2">
    <location>
        <position position="91"/>
    </location>
</feature>
<feature type="domain" description="HTH cro/C1-type" evidence="1">
    <location>
        <begin position="56"/>
        <end position="90"/>
    </location>
</feature>
<dbReference type="InterPro" id="IPR010982">
    <property type="entry name" value="Lambda_DNA-bd_dom_sf"/>
</dbReference>
<dbReference type="SUPFAM" id="SSF47413">
    <property type="entry name" value="lambda repressor-like DNA-binding domains"/>
    <property type="match status" value="1"/>
</dbReference>
<accession>A0A5B2VT59</accession>
<proteinExistence type="predicted"/>
<dbReference type="Gene3D" id="1.10.260.40">
    <property type="entry name" value="lambda repressor-like DNA-binding domains"/>
    <property type="match status" value="1"/>
</dbReference>
<keyword evidence="3" id="KW-1185">Reference proteome</keyword>
<evidence type="ECO:0000259" key="1">
    <source>
        <dbReference type="PROSITE" id="PS50943"/>
    </source>
</evidence>
<dbReference type="CDD" id="cd00093">
    <property type="entry name" value="HTH_XRE"/>
    <property type="match status" value="1"/>
</dbReference>
<evidence type="ECO:0000313" key="3">
    <source>
        <dbReference type="Proteomes" id="UP000323454"/>
    </source>
</evidence>
<dbReference type="GO" id="GO:0003677">
    <property type="term" value="F:DNA binding"/>
    <property type="evidence" value="ECO:0007669"/>
    <property type="project" value="InterPro"/>
</dbReference>
<dbReference type="AlphaFoldDB" id="A0A5B2VT59"/>
<sequence length="91" mass="10397">MTADLSRQEFAADTPPRTLADKLNALFRLIRQSNGRKHTNAEVSRFCAEHTGQSFSREYMTQLRTGKATNPTKHNLEALARFFDVSPAYFF</sequence>
<dbReference type="InterPro" id="IPR001387">
    <property type="entry name" value="Cro/C1-type_HTH"/>
</dbReference>
<comment type="caution">
    <text evidence="2">The sequence shown here is derived from an EMBL/GenBank/DDBJ whole genome shotgun (WGS) entry which is preliminary data.</text>
</comment>
<reference evidence="2 3" key="2">
    <citation type="submission" date="2019-09" db="EMBL/GenBank/DDBJ databases">
        <authorList>
            <person name="Jin C."/>
        </authorList>
    </citation>
    <scope>NUCLEOTIDE SEQUENCE [LARGE SCALE GENOMIC DNA]</scope>
    <source>
        <strain evidence="2 3">AN110305</strain>
    </source>
</reference>
<protein>
    <submittedName>
        <fullName evidence="2">Helix-turn-helix transcriptional regulator</fullName>
    </submittedName>
</protein>
<evidence type="ECO:0000313" key="2">
    <source>
        <dbReference type="EMBL" id="KAA2242381.1"/>
    </source>
</evidence>
<dbReference type="EMBL" id="VUOB01000226">
    <property type="protein sequence ID" value="KAA2242381.1"/>
    <property type="molecule type" value="Genomic_DNA"/>
</dbReference>
<reference evidence="2 3" key="1">
    <citation type="submission" date="2019-09" db="EMBL/GenBank/DDBJ databases">
        <title>Goodfellowia gen. nov., a new genus of the Pseudonocardineae related to Actinoalloteichus, containing Goodfellowia coeruleoviolacea gen. nov., comb. nov. gen. nov., comb. nov.</title>
        <authorList>
            <person name="Labeda D."/>
        </authorList>
    </citation>
    <scope>NUCLEOTIDE SEQUENCE [LARGE SCALE GENOMIC DNA]</scope>
    <source>
        <strain evidence="2 3">AN110305</strain>
    </source>
</reference>